<name>T1JBJ0_STRMM</name>
<sequence>MRMFHLELHKFVIVGILCASYVLYLFTSSVALSIFAAVAIFGALSAQRQQPSALGLAPQQNHAPNSRRRTVPKAEKSLSRDSFNNISKQVTPITPWGISKSNYSTLSSSVRSSPVLSPRNAPRNISRASCGFASQVVSTAYNYPPIDQSHYRGLGLFPTIHLNKSPLPVLSGKNTTMVHNPVTVRIAPPEKNLSPSPRKDFIFNSKVQTPSKSPVKSVLKSLQQIQRKRSFYMTEETEESQMKRQRREISVGVELTSKSPSSGNVSLLNGIRQPIPVYREEIVRQNTPMDTLSTSTPRVKTQKNNEIFSSYSSVNRSREGIKRRRSERIERSPMIKISKLRNTKSTVSTVERRSSSVESKSLETVTPDIDNELNLIEDAPNPSKMPRLSPVSVERREGYSRKRELSLYQTLRQKNSLMSHGVLQSNTSVEDDYRDQVINQARLHRLLAAFQAKDDDSSVGNRSPNLFNSRPLQISLGTEANISPSPASTIGLLSIAPIPLSEPVAKSPSESWVPRIDTTTTTTSLTTLSSTGSDRQEVEKIHVSSFPSPTTDVTVLSSSNSSQLQQTTALTATSSILGTTLMSPSIRSIKPLVTSSFVSMPLTSSFNLTNPVTANLSLPTKMSVIPSVATTTTTTTSNAFVFGETSTPKTKQPGTTVFGQQSAPAIPLTFDFGEISTPSTKLPETPTFGQQLHTTIAPNAFLFGSTATPKADQFATPVFDLQSPSNKFESGNNIQQFQFATPQPVATGTPHQTFNPLKLTGNGVQSTATTTGGFNFNMNSTTSSAPSTSAFTVNTCFGQAATAATAFNTSNSTGIFNFAASTTAANGPTIPSFNPVTTSGPIPGLASQFTFGQSRGFSFNFPAEPSSVGLSNRKSIQARRRTSRQH</sequence>
<feature type="compositionally biased region" description="Basic residues" evidence="1">
    <location>
        <begin position="876"/>
        <end position="886"/>
    </location>
</feature>
<reference evidence="4" key="1">
    <citation type="submission" date="2011-05" db="EMBL/GenBank/DDBJ databases">
        <authorList>
            <person name="Richards S.R."/>
            <person name="Qu J."/>
            <person name="Jiang H."/>
            <person name="Jhangiani S.N."/>
            <person name="Agravi P."/>
            <person name="Goodspeed R."/>
            <person name="Gross S."/>
            <person name="Mandapat C."/>
            <person name="Jackson L."/>
            <person name="Mathew T."/>
            <person name="Pu L."/>
            <person name="Thornton R."/>
            <person name="Saada N."/>
            <person name="Wilczek-Boney K.B."/>
            <person name="Lee S."/>
            <person name="Kovar C."/>
            <person name="Wu Y."/>
            <person name="Scherer S.E."/>
            <person name="Worley K.C."/>
            <person name="Muzny D.M."/>
            <person name="Gibbs R."/>
        </authorList>
    </citation>
    <scope>NUCLEOTIDE SEQUENCE</scope>
    <source>
        <strain evidence="4">Brora</strain>
    </source>
</reference>
<organism evidence="3 4">
    <name type="scientific">Strigamia maritima</name>
    <name type="common">European centipede</name>
    <name type="synonym">Geophilus maritimus</name>
    <dbReference type="NCBI Taxonomy" id="126957"/>
    <lineage>
        <taxon>Eukaryota</taxon>
        <taxon>Metazoa</taxon>
        <taxon>Ecdysozoa</taxon>
        <taxon>Arthropoda</taxon>
        <taxon>Myriapoda</taxon>
        <taxon>Chilopoda</taxon>
        <taxon>Pleurostigmophora</taxon>
        <taxon>Geophilomorpha</taxon>
        <taxon>Linotaeniidae</taxon>
        <taxon>Strigamia</taxon>
    </lineage>
</organism>
<keyword evidence="2" id="KW-0812">Transmembrane</keyword>
<keyword evidence="4" id="KW-1185">Reference proteome</keyword>
<feature type="region of interest" description="Disordered" evidence="1">
    <location>
        <begin position="866"/>
        <end position="886"/>
    </location>
</feature>
<feature type="region of interest" description="Disordered" evidence="1">
    <location>
        <begin position="54"/>
        <end position="78"/>
    </location>
</feature>
<feature type="compositionally biased region" description="Polar residues" evidence="1">
    <location>
        <begin position="54"/>
        <end position="64"/>
    </location>
</feature>
<evidence type="ECO:0000313" key="3">
    <source>
        <dbReference type="EnsemblMetazoa" id="SMAR011137-PA"/>
    </source>
</evidence>
<dbReference type="OMA" id="VCWDGCP"/>
<dbReference type="Proteomes" id="UP000014500">
    <property type="component" value="Unassembled WGS sequence"/>
</dbReference>
<evidence type="ECO:0000313" key="4">
    <source>
        <dbReference type="Proteomes" id="UP000014500"/>
    </source>
</evidence>
<dbReference type="STRING" id="126957.T1JBJ0"/>
<accession>T1JBJ0</accession>
<keyword evidence="2" id="KW-0472">Membrane</keyword>
<dbReference type="HOGENOM" id="CLU_325514_0_0_1"/>
<dbReference type="AlphaFoldDB" id="T1JBJ0"/>
<evidence type="ECO:0000256" key="2">
    <source>
        <dbReference type="SAM" id="Phobius"/>
    </source>
</evidence>
<protein>
    <submittedName>
        <fullName evidence="3">Uncharacterized protein</fullName>
    </submittedName>
</protein>
<proteinExistence type="predicted"/>
<dbReference type="EMBL" id="JH432011">
    <property type="status" value="NOT_ANNOTATED_CDS"/>
    <property type="molecule type" value="Genomic_DNA"/>
</dbReference>
<feature type="region of interest" description="Disordered" evidence="1">
    <location>
        <begin position="377"/>
        <end position="396"/>
    </location>
</feature>
<keyword evidence="2" id="KW-1133">Transmembrane helix</keyword>
<evidence type="ECO:0000256" key="1">
    <source>
        <dbReference type="SAM" id="MobiDB-lite"/>
    </source>
</evidence>
<reference evidence="3" key="2">
    <citation type="submission" date="2015-02" db="UniProtKB">
        <authorList>
            <consortium name="EnsemblMetazoa"/>
        </authorList>
    </citation>
    <scope>IDENTIFICATION</scope>
</reference>
<feature type="transmembrane region" description="Helical" evidence="2">
    <location>
        <begin position="12"/>
        <end position="44"/>
    </location>
</feature>
<dbReference type="EnsemblMetazoa" id="SMAR011137-RA">
    <property type="protein sequence ID" value="SMAR011137-PA"/>
    <property type="gene ID" value="SMAR011137"/>
</dbReference>